<dbReference type="AlphaFoldDB" id="A0A0A8YRT2"/>
<organism evidence="1">
    <name type="scientific">Arundo donax</name>
    <name type="common">Giant reed</name>
    <name type="synonym">Donax arundinaceus</name>
    <dbReference type="NCBI Taxonomy" id="35708"/>
    <lineage>
        <taxon>Eukaryota</taxon>
        <taxon>Viridiplantae</taxon>
        <taxon>Streptophyta</taxon>
        <taxon>Embryophyta</taxon>
        <taxon>Tracheophyta</taxon>
        <taxon>Spermatophyta</taxon>
        <taxon>Magnoliopsida</taxon>
        <taxon>Liliopsida</taxon>
        <taxon>Poales</taxon>
        <taxon>Poaceae</taxon>
        <taxon>PACMAD clade</taxon>
        <taxon>Arundinoideae</taxon>
        <taxon>Arundineae</taxon>
        <taxon>Arundo</taxon>
    </lineage>
</organism>
<protein>
    <submittedName>
        <fullName evidence="1">Uncharacterized protein</fullName>
    </submittedName>
</protein>
<name>A0A0A8YRT2_ARUDO</name>
<proteinExistence type="predicted"/>
<accession>A0A0A8YRT2</accession>
<sequence length="74" mass="8387">MGVHPGVLAVVRTQLVELVLGGEEARGLDLVALGGWWVGSRRFFFTPLPLDRNWMVGFFLTWRVARCCSRERTP</sequence>
<reference evidence="1" key="1">
    <citation type="submission" date="2014-09" db="EMBL/GenBank/DDBJ databases">
        <authorList>
            <person name="Magalhaes I.L.F."/>
            <person name="Oliveira U."/>
            <person name="Santos F.R."/>
            <person name="Vidigal T.H.D.A."/>
            <person name="Brescovit A.D."/>
            <person name="Santos A.J."/>
        </authorList>
    </citation>
    <scope>NUCLEOTIDE SEQUENCE</scope>
    <source>
        <tissue evidence="1">Shoot tissue taken approximately 20 cm above the soil surface</tissue>
    </source>
</reference>
<dbReference type="EMBL" id="GBRH01269472">
    <property type="protein sequence ID" value="JAD28423.1"/>
    <property type="molecule type" value="Transcribed_RNA"/>
</dbReference>
<evidence type="ECO:0000313" key="1">
    <source>
        <dbReference type="EMBL" id="JAD28423.1"/>
    </source>
</evidence>
<reference evidence="1" key="2">
    <citation type="journal article" date="2015" name="Data Brief">
        <title>Shoot transcriptome of the giant reed, Arundo donax.</title>
        <authorList>
            <person name="Barrero R.A."/>
            <person name="Guerrero F.D."/>
            <person name="Moolhuijzen P."/>
            <person name="Goolsby J.A."/>
            <person name="Tidwell J."/>
            <person name="Bellgard S.E."/>
            <person name="Bellgard M.I."/>
        </authorList>
    </citation>
    <scope>NUCLEOTIDE SEQUENCE</scope>
    <source>
        <tissue evidence="1">Shoot tissue taken approximately 20 cm above the soil surface</tissue>
    </source>
</reference>